<keyword evidence="1" id="KW-0175">Coiled coil</keyword>
<comment type="caution">
    <text evidence="2">The sequence shown here is derived from an EMBL/GenBank/DDBJ whole genome shotgun (WGS) entry which is preliminary data.</text>
</comment>
<proteinExistence type="predicted"/>
<gene>
    <name evidence="2" type="ORF">ACE1B6_24090</name>
</gene>
<reference evidence="2 3" key="1">
    <citation type="submission" date="2024-09" db="EMBL/GenBank/DDBJ databases">
        <title>Floridaenema gen nov. (Aerosakkonemataceae, Aerosakkonematales ord. nov., Cyanobacteria) from benthic tropical and subtropical fresh waters, with the description of four new species.</title>
        <authorList>
            <person name="Moretto J.A."/>
            <person name="Berthold D.E."/>
            <person name="Lefler F.W."/>
            <person name="Huang I.-S."/>
            <person name="Laughinghouse H. IV."/>
        </authorList>
    </citation>
    <scope>NUCLEOTIDE SEQUENCE [LARGE SCALE GENOMIC DNA]</scope>
    <source>
        <strain evidence="2 3">BLCC-F154</strain>
    </source>
</reference>
<organism evidence="2 3">
    <name type="scientific">Floridaenema fluviatile BLCC-F154</name>
    <dbReference type="NCBI Taxonomy" id="3153640"/>
    <lineage>
        <taxon>Bacteria</taxon>
        <taxon>Bacillati</taxon>
        <taxon>Cyanobacteriota</taxon>
        <taxon>Cyanophyceae</taxon>
        <taxon>Oscillatoriophycideae</taxon>
        <taxon>Aerosakkonematales</taxon>
        <taxon>Aerosakkonemataceae</taxon>
        <taxon>Floridanema</taxon>
        <taxon>Floridanema fluviatile</taxon>
    </lineage>
</organism>
<keyword evidence="3" id="KW-1185">Reference proteome</keyword>
<sequence length="140" mass="14707">MTHNKETDPGKTDLGKASSYVQSGNFGIGHMSGGTIKGNAKVAGVINEAEQRNLAEAAKEIQQLLEQLDKSYSTDTTASKMAIATEAMKQIESNPTMLARIMSALKAGGVSALESALDHPAASFVIAALQDLQETGKAER</sequence>
<evidence type="ECO:0000313" key="3">
    <source>
        <dbReference type="Proteomes" id="UP001576776"/>
    </source>
</evidence>
<evidence type="ECO:0000313" key="2">
    <source>
        <dbReference type="EMBL" id="MFB2938339.1"/>
    </source>
</evidence>
<evidence type="ECO:0000256" key="1">
    <source>
        <dbReference type="SAM" id="Coils"/>
    </source>
</evidence>
<dbReference type="RefSeq" id="WP_413259820.1">
    <property type="nucleotide sequence ID" value="NZ_JBHFNS010000087.1"/>
</dbReference>
<accession>A0ABV4YJH5</accession>
<dbReference type="EMBL" id="JBHFNS010000087">
    <property type="protein sequence ID" value="MFB2938339.1"/>
    <property type="molecule type" value="Genomic_DNA"/>
</dbReference>
<protein>
    <submittedName>
        <fullName evidence="2">Uncharacterized protein</fullName>
    </submittedName>
</protein>
<feature type="coiled-coil region" evidence="1">
    <location>
        <begin position="47"/>
        <end position="74"/>
    </location>
</feature>
<name>A0ABV4YJH5_9CYAN</name>
<dbReference type="Proteomes" id="UP001576776">
    <property type="component" value="Unassembled WGS sequence"/>
</dbReference>